<proteinExistence type="predicted"/>
<sequence>MSTPLKLTALSKVTESDHVQDLEDIFRSSSPTNDALKTLASVVFPLAHQVYSTNNKTTLWPGGGGSSGVLDSECKEALWAPVSSREQAPLFTPTSILNCLNYVFSTITRHSDKPIAEIDQVLVLLRPFHRRGISLREPSYRQADPIPILPGSVYLPS</sequence>
<evidence type="ECO:0000313" key="1">
    <source>
        <dbReference type="EMBL" id="RPB18155.1"/>
    </source>
</evidence>
<dbReference type="Proteomes" id="UP000267821">
    <property type="component" value="Unassembled WGS sequence"/>
</dbReference>
<dbReference type="AlphaFoldDB" id="A0A3N4LJQ5"/>
<gene>
    <name evidence="1" type="ORF">L211DRAFT_854402</name>
</gene>
<reference evidence="1 2" key="1">
    <citation type="journal article" date="2018" name="Nat. Ecol. Evol.">
        <title>Pezizomycetes genomes reveal the molecular basis of ectomycorrhizal truffle lifestyle.</title>
        <authorList>
            <person name="Murat C."/>
            <person name="Payen T."/>
            <person name="Noel B."/>
            <person name="Kuo A."/>
            <person name="Morin E."/>
            <person name="Chen J."/>
            <person name="Kohler A."/>
            <person name="Krizsan K."/>
            <person name="Balestrini R."/>
            <person name="Da Silva C."/>
            <person name="Montanini B."/>
            <person name="Hainaut M."/>
            <person name="Levati E."/>
            <person name="Barry K.W."/>
            <person name="Belfiori B."/>
            <person name="Cichocki N."/>
            <person name="Clum A."/>
            <person name="Dockter R.B."/>
            <person name="Fauchery L."/>
            <person name="Guy J."/>
            <person name="Iotti M."/>
            <person name="Le Tacon F."/>
            <person name="Lindquist E.A."/>
            <person name="Lipzen A."/>
            <person name="Malagnac F."/>
            <person name="Mello A."/>
            <person name="Molinier V."/>
            <person name="Miyauchi S."/>
            <person name="Poulain J."/>
            <person name="Riccioni C."/>
            <person name="Rubini A."/>
            <person name="Sitrit Y."/>
            <person name="Splivallo R."/>
            <person name="Traeger S."/>
            <person name="Wang M."/>
            <person name="Zifcakova L."/>
            <person name="Wipf D."/>
            <person name="Zambonelli A."/>
            <person name="Paolocci F."/>
            <person name="Nowrousian M."/>
            <person name="Ottonello S."/>
            <person name="Baldrian P."/>
            <person name="Spatafora J.W."/>
            <person name="Henrissat B."/>
            <person name="Nagy L.G."/>
            <person name="Aury J.M."/>
            <person name="Wincker P."/>
            <person name="Grigoriev I.V."/>
            <person name="Bonfante P."/>
            <person name="Martin F.M."/>
        </authorList>
    </citation>
    <scope>NUCLEOTIDE SEQUENCE [LARGE SCALE GENOMIC DNA]</scope>
    <source>
        <strain evidence="1 2">ATCC MYA-4762</strain>
    </source>
</reference>
<evidence type="ECO:0000313" key="2">
    <source>
        <dbReference type="Proteomes" id="UP000267821"/>
    </source>
</evidence>
<keyword evidence="2" id="KW-1185">Reference proteome</keyword>
<protein>
    <submittedName>
        <fullName evidence="1">Uncharacterized protein</fullName>
    </submittedName>
</protein>
<accession>A0A3N4LJQ5</accession>
<dbReference type="OrthoDB" id="5483115at2759"/>
<dbReference type="EMBL" id="ML121677">
    <property type="protein sequence ID" value="RPB18155.1"/>
    <property type="molecule type" value="Genomic_DNA"/>
</dbReference>
<organism evidence="1 2">
    <name type="scientific">Terfezia boudieri ATCC MYA-4762</name>
    <dbReference type="NCBI Taxonomy" id="1051890"/>
    <lineage>
        <taxon>Eukaryota</taxon>
        <taxon>Fungi</taxon>
        <taxon>Dikarya</taxon>
        <taxon>Ascomycota</taxon>
        <taxon>Pezizomycotina</taxon>
        <taxon>Pezizomycetes</taxon>
        <taxon>Pezizales</taxon>
        <taxon>Pezizaceae</taxon>
        <taxon>Terfezia</taxon>
    </lineage>
</organism>
<name>A0A3N4LJQ5_9PEZI</name>
<dbReference type="InParanoid" id="A0A3N4LJQ5"/>